<evidence type="ECO:0000313" key="6">
    <source>
        <dbReference type="EMBL" id="KKW42127.1"/>
    </source>
</evidence>
<dbReference type="EMBL" id="LCRX01000010">
    <property type="protein sequence ID" value="KKW42127.1"/>
    <property type="molecule type" value="Genomic_DNA"/>
</dbReference>
<dbReference type="PROSITE" id="PS51128">
    <property type="entry name" value="ZF_DKSA_2"/>
    <property type="match status" value="1"/>
</dbReference>
<dbReference type="InterPro" id="IPR037187">
    <property type="entry name" value="DnaK_N"/>
</dbReference>
<evidence type="ECO:0000256" key="3">
    <source>
        <dbReference type="ARBA" id="ARBA00022833"/>
    </source>
</evidence>
<keyword evidence="3" id="KW-0862">Zinc</keyword>
<name>A0A0G2ALG5_9BACT</name>
<comment type="caution">
    <text evidence="6">The sequence shown here is derived from an EMBL/GenBank/DDBJ whole genome shotgun (WGS) entry which is preliminary data.</text>
</comment>
<dbReference type="InterPro" id="IPR000962">
    <property type="entry name" value="Znf_DskA_TraR"/>
</dbReference>
<dbReference type="SUPFAM" id="SSF57716">
    <property type="entry name" value="Glucocorticoid receptor-like (DNA-binding domain)"/>
    <property type="match status" value="1"/>
</dbReference>
<dbReference type="SUPFAM" id="SSF109635">
    <property type="entry name" value="DnaK suppressor protein DksA, alpha-hairpin domain"/>
    <property type="match status" value="1"/>
</dbReference>
<reference evidence="6 7" key="1">
    <citation type="journal article" date="2015" name="Nature">
        <title>rRNA introns, odd ribosomes, and small enigmatic genomes across a large radiation of phyla.</title>
        <authorList>
            <person name="Brown C.T."/>
            <person name="Hug L.A."/>
            <person name="Thomas B.C."/>
            <person name="Sharon I."/>
            <person name="Castelle C.J."/>
            <person name="Singh A."/>
            <person name="Wilkins M.J."/>
            <person name="Williams K.H."/>
            <person name="Banfield J.F."/>
        </authorList>
    </citation>
    <scope>NUCLEOTIDE SEQUENCE [LARGE SCALE GENOMIC DNA]</scope>
</reference>
<evidence type="ECO:0000256" key="4">
    <source>
        <dbReference type="PROSITE-ProRule" id="PRU00510"/>
    </source>
</evidence>
<evidence type="ECO:0000259" key="5">
    <source>
        <dbReference type="Pfam" id="PF01258"/>
    </source>
</evidence>
<dbReference type="Pfam" id="PF01258">
    <property type="entry name" value="zf-dskA_traR"/>
    <property type="match status" value="1"/>
</dbReference>
<organism evidence="6 7">
    <name type="scientific">Candidatus Magasanikbacteria bacterium GW2011_GWA2_56_11</name>
    <dbReference type="NCBI Taxonomy" id="1619044"/>
    <lineage>
        <taxon>Bacteria</taxon>
        <taxon>Candidatus Magasanikiibacteriota</taxon>
    </lineage>
</organism>
<dbReference type="AlphaFoldDB" id="A0A0G2ALG5"/>
<evidence type="ECO:0000256" key="1">
    <source>
        <dbReference type="ARBA" id="ARBA00022723"/>
    </source>
</evidence>
<dbReference type="GO" id="GO:0008270">
    <property type="term" value="F:zinc ion binding"/>
    <property type="evidence" value="ECO:0007669"/>
    <property type="project" value="UniProtKB-KW"/>
</dbReference>
<dbReference type="PANTHER" id="PTHR33823">
    <property type="entry name" value="RNA POLYMERASE-BINDING TRANSCRIPTION FACTOR DKSA-RELATED"/>
    <property type="match status" value="1"/>
</dbReference>
<evidence type="ECO:0000313" key="7">
    <source>
        <dbReference type="Proteomes" id="UP000033870"/>
    </source>
</evidence>
<feature type="domain" description="Zinc finger DksA/TraR C4-type" evidence="5">
    <location>
        <begin position="94"/>
        <end position="124"/>
    </location>
</feature>
<proteinExistence type="predicted"/>
<feature type="zinc finger region" description="dksA C4-type" evidence="4">
    <location>
        <begin position="99"/>
        <end position="123"/>
    </location>
</feature>
<dbReference type="STRING" id="1619044.UY92_C0010G0043"/>
<gene>
    <name evidence="6" type="ORF">UY92_C0010G0043</name>
</gene>
<sequence>MAKTTKVPFEQALLDQIKAQLLEEKSKLEEELTQFTKPNPHVAGDFDTSYPEYGDDIEDNAQEVTDYLSNKPVEITLEKTLRDVKTALTRLDDGTYGICKYCDQAIDEKRLLARPTSSSCVSCKKTLTDEA</sequence>
<dbReference type="Proteomes" id="UP000033870">
    <property type="component" value="Unassembled WGS sequence"/>
</dbReference>
<dbReference type="PANTHER" id="PTHR33823:SF4">
    <property type="entry name" value="GENERAL STRESS PROTEIN 16O"/>
    <property type="match status" value="1"/>
</dbReference>
<evidence type="ECO:0000256" key="2">
    <source>
        <dbReference type="ARBA" id="ARBA00022771"/>
    </source>
</evidence>
<protein>
    <submittedName>
        <fullName evidence="6">Transcriptional regulator, TraR/DksA family</fullName>
    </submittedName>
</protein>
<accession>A0A0G2ALG5</accession>
<dbReference type="Gene3D" id="1.20.120.910">
    <property type="entry name" value="DksA, coiled-coil domain"/>
    <property type="match status" value="1"/>
</dbReference>
<keyword evidence="2" id="KW-0863">Zinc-finger</keyword>
<keyword evidence="1" id="KW-0479">Metal-binding</keyword>